<protein>
    <submittedName>
        <fullName evidence="2">Stage II sporulation protein E (SpoIIE)</fullName>
    </submittedName>
</protein>
<keyword evidence="3" id="KW-1185">Reference proteome</keyword>
<dbReference type="EMBL" id="FMKA01000005">
    <property type="protein sequence ID" value="SCP96513.1"/>
    <property type="molecule type" value="Genomic_DNA"/>
</dbReference>
<organism evidence="2 3">
    <name type="scientific">Anaerobium acetethylicum</name>
    <dbReference type="NCBI Taxonomy" id="1619234"/>
    <lineage>
        <taxon>Bacteria</taxon>
        <taxon>Bacillati</taxon>
        <taxon>Bacillota</taxon>
        <taxon>Clostridia</taxon>
        <taxon>Lachnospirales</taxon>
        <taxon>Lachnospiraceae</taxon>
        <taxon>Anaerobium</taxon>
    </lineage>
</organism>
<dbReference type="SUPFAM" id="SSF81606">
    <property type="entry name" value="PP2C-like"/>
    <property type="match status" value="1"/>
</dbReference>
<dbReference type="OrthoDB" id="1090916at2"/>
<dbReference type="STRING" id="1619234.SAMN05421730_100544"/>
<feature type="domain" description="PPM-type phosphatase" evidence="1">
    <location>
        <begin position="35"/>
        <end position="218"/>
    </location>
</feature>
<sequence length="391" mass="43628">MDICTDISYRSLNKYHEELCGDKVEIIKTADSDILILADGMGSGVKANILATLTSKILGTMLLNGATIDQCVETIVKTLPVCQVRQVAYSTFSILQIFRNGDAYLVEFDNPSCIFMREGKLEPISFNERLIEGKRVNECRFQVRRNDCFVLMSDGAIHAGVGQLLNFGWTWKHIAEYAVQNNSRGYTANRFANLLSKACDDLYMGHPGDDTTIAVARITEPKVVNLFTGPPENPEDDAVVINRFMEGHAKRIVCGGTSANIAARILEREIKTSFNYTDPKIPPTAVIQGIDLVTEGVITLSRTLQLLRRYAMGEGLDEEYFLELDKGNGGSMVARMIIEECTHLNMYVGKKINAAHQNPELPFDLSIRMNLVEQIRETAVKMGKYVSIAYY</sequence>
<dbReference type="Pfam" id="PF07228">
    <property type="entry name" value="SpoIIE"/>
    <property type="match status" value="1"/>
</dbReference>
<accession>A0A1D3TRW3</accession>
<evidence type="ECO:0000313" key="3">
    <source>
        <dbReference type="Proteomes" id="UP000199315"/>
    </source>
</evidence>
<gene>
    <name evidence="2" type="ORF">SAMN05421730_100544</name>
</gene>
<dbReference type="Gene3D" id="3.60.40.10">
    <property type="entry name" value="PPM-type phosphatase domain"/>
    <property type="match status" value="1"/>
</dbReference>
<dbReference type="Proteomes" id="UP000199315">
    <property type="component" value="Unassembled WGS sequence"/>
</dbReference>
<proteinExistence type="predicted"/>
<dbReference type="InterPro" id="IPR001932">
    <property type="entry name" value="PPM-type_phosphatase-like_dom"/>
</dbReference>
<dbReference type="AlphaFoldDB" id="A0A1D3TRW3"/>
<reference evidence="2 3" key="1">
    <citation type="submission" date="2016-09" db="EMBL/GenBank/DDBJ databases">
        <authorList>
            <person name="Capua I."/>
            <person name="De Benedictis P."/>
            <person name="Joannis T."/>
            <person name="Lombin L.H."/>
            <person name="Cattoli G."/>
        </authorList>
    </citation>
    <scope>NUCLEOTIDE SEQUENCE [LARGE SCALE GENOMIC DNA]</scope>
    <source>
        <strain evidence="2 3">GluBS11</strain>
    </source>
</reference>
<evidence type="ECO:0000259" key="1">
    <source>
        <dbReference type="Pfam" id="PF07228"/>
    </source>
</evidence>
<evidence type="ECO:0000313" key="2">
    <source>
        <dbReference type="EMBL" id="SCP96513.1"/>
    </source>
</evidence>
<dbReference type="RefSeq" id="WP_091231818.1">
    <property type="nucleotide sequence ID" value="NZ_FMKA01000005.1"/>
</dbReference>
<name>A0A1D3TRW3_9FIRM</name>
<dbReference type="InterPro" id="IPR036457">
    <property type="entry name" value="PPM-type-like_dom_sf"/>
</dbReference>